<keyword evidence="1" id="KW-1133">Transmembrane helix</keyword>
<reference evidence="3" key="1">
    <citation type="submission" date="2014-04" db="EMBL/GenBank/DDBJ databases">
        <title>Evolutionary Origins and Diversification of the Mycorrhizal Mutualists.</title>
        <authorList>
            <consortium name="DOE Joint Genome Institute"/>
            <consortium name="Mycorrhizal Genomics Consortium"/>
            <person name="Kohler A."/>
            <person name="Kuo A."/>
            <person name="Nagy L.G."/>
            <person name="Floudas D."/>
            <person name="Copeland A."/>
            <person name="Barry K.W."/>
            <person name="Cichocki N."/>
            <person name="Veneault-Fourrey C."/>
            <person name="LaButti K."/>
            <person name="Lindquist E.A."/>
            <person name="Lipzen A."/>
            <person name="Lundell T."/>
            <person name="Morin E."/>
            <person name="Murat C."/>
            <person name="Riley R."/>
            <person name="Ohm R."/>
            <person name="Sun H."/>
            <person name="Tunlid A."/>
            <person name="Henrissat B."/>
            <person name="Grigoriev I.V."/>
            <person name="Hibbett D.S."/>
            <person name="Martin F."/>
        </authorList>
    </citation>
    <scope>NUCLEOTIDE SEQUENCE [LARGE SCALE GENOMIC DNA]</scope>
    <source>
        <strain evidence="3">FD-334 SS-4</strain>
    </source>
</reference>
<evidence type="ECO:0000313" key="3">
    <source>
        <dbReference type="Proteomes" id="UP000054270"/>
    </source>
</evidence>
<gene>
    <name evidence="2" type="ORF">HYPSUDRAFT_216877</name>
</gene>
<evidence type="ECO:0000256" key="1">
    <source>
        <dbReference type="SAM" id="Phobius"/>
    </source>
</evidence>
<keyword evidence="1" id="KW-0472">Membrane</keyword>
<protein>
    <submittedName>
        <fullName evidence="2">Uncharacterized protein</fullName>
    </submittedName>
</protein>
<dbReference type="Proteomes" id="UP000054270">
    <property type="component" value="Unassembled WGS sequence"/>
</dbReference>
<dbReference type="EMBL" id="KN817565">
    <property type="protein sequence ID" value="KJA20653.1"/>
    <property type="molecule type" value="Genomic_DNA"/>
</dbReference>
<proteinExistence type="predicted"/>
<keyword evidence="3" id="KW-1185">Reference proteome</keyword>
<name>A0A0D2MB89_HYPSF</name>
<accession>A0A0D2MB89</accession>
<organism evidence="2 3">
    <name type="scientific">Hypholoma sublateritium (strain FD-334 SS-4)</name>
    <dbReference type="NCBI Taxonomy" id="945553"/>
    <lineage>
        <taxon>Eukaryota</taxon>
        <taxon>Fungi</taxon>
        <taxon>Dikarya</taxon>
        <taxon>Basidiomycota</taxon>
        <taxon>Agaricomycotina</taxon>
        <taxon>Agaricomycetes</taxon>
        <taxon>Agaricomycetidae</taxon>
        <taxon>Agaricales</taxon>
        <taxon>Agaricineae</taxon>
        <taxon>Strophariaceae</taxon>
        <taxon>Hypholoma</taxon>
    </lineage>
</organism>
<evidence type="ECO:0000313" key="2">
    <source>
        <dbReference type="EMBL" id="KJA20653.1"/>
    </source>
</evidence>
<feature type="transmembrane region" description="Helical" evidence="1">
    <location>
        <begin position="35"/>
        <end position="53"/>
    </location>
</feature>
<sequence>MRAVTLALMATFARSPSYSVPPLLPLRWRHRDVGLLSAVLLSAATLVLASISVDADVLSRAAVLSLPGAAEDALPLLRFRVVHFLSSLTAAHAVLLSMTHYYRYAAIDIINRSALTIFPRRRGCCSDCTGT</sequence>
<keyword evidence="1" id="KW-0812">Transmembrane</keyword>
<dbReference type="AlphaFoldDB" id="A0A0D2MB89"/>